<name>A0A914YN79_9BILA</name>
<feature type="signal peptide" evidence="5">
    <location>
        <begin position="1"/>
        <end position="24"/>
    </location>
</feature>
<protein>
    <recommendedName>
        <fullName evidence="3">beta-glucosidase</fullName>
        <ecNumber evidence="3">3.2.1.21</ecNumber>
    </recommendedName>
</protein>
<dbReference type="Gene3D" id="3.20.20.300">
    <property type="entry name" value="Glycoside hydrolase, family 3, N-terminal domain"/>
    <property type="match status" value="1"/>
</dbReference>
<accession>A0A914YN79</accession>
<evidence type="ECO:0000256" key="4">
    <source>
        <dbReference type="ARBA" id="ARBA00022801"/>
    </source>
</evidence>
<dbReference type="InterPro" id="IPR017853">
    <property type="entry name" value="GH"/>
</dbReference>
<sequence length="327" mass="34102">MKTFTKPLALSLALSAALAAPAWADPAAFTVLTLEQAPTAEAMPALAAQLKSLKVDAVSVRQVQRGIGQVDPLQVLADGLGYEYRFIAAGKDDGQTQRGQAVLTRLPIAAESGPDQPGLNYLRLDDGRHTAAGFDPARVALEADASYFSDGFQAASSAPFKVEGSTLRATLLTLAYAADKHGDTPWMDTTLNADARAALLLKAMTEDEKFQMLHSYFGLGKDGGPLPEGAVGSAGFVPGVARLGIPSQQSADAGVGVTNPGGIRPGDFATAMPSGPSTASSWNPQVAFAGGATMGREAWQQRFNILLSGSVNLQRDPRNGRNFEAST</sequence>
<dbReference type="InterPro" id="IPR001764">
    <property type="entry name" value="Glyco_hydro_3_N"/>
</dbReference>
<dbReference type="EC" id="3.2.1.21" evidence="3"/>
<dbReference type="SUPFAM" id="SSF51445">
    <property type="entry name" value="(Trans)glycosidases"/>
    <property type="match status" value="1"/>
</dbReference>
<evidence type="ECO:0000256" key="3">
    <source>
        <dbReference type="ARBA" id="ARBA00012744"/>
    </source>
</evidence>
<dbReference type="Proteomes" id="UP000887577">
    <property type="component" value="Unplaced"/>
</dbReference>
<dbReference type="InterPro" id="IPR050288">
    <property type="entry name" value="Cellulose_deg_GH3"/>
</dbReference>
<reference evidence="7" key="1">
    <citation type="submission" date="2022-11" db="UniProtKB">
        <authorList>
            <consortium name="WormBaseParasite"/>
        </authorList>
    </citation>
    <scope>IDENTIFICATION</scope>
</reference>
<dbReference type="GO" id="GO:0005975">
    <property type="term" value="P:carbohydrate metabolic process"/>
    <property type="evidence" value="ECO:0007669"/>
    <property type="project" value="InterPro"/>
</dbReference>
<dbReference type="PRINTS" id="PR00133">
    <property type="entry name" value="GLHYDRLASE3"/>
</dbReference>
<dbReference type="PANTHER" id="PTHR42715">
    <property type="entry name" value="BETA-GLUCOSIDASE"/>
    <property type="match status" value="1"/>
</dbReference>
<evidence type="ECO:0000313" key="6">
    <source>
        <dbReference type="Proteomes" id="UP000887577"/>
    </source>
</evidence>
<proteinExistence type="inferred from homology"/>
<evidence type="ECO:0000313" key="7">
    <source>
        <dbReference type="WBParaSite" id="PSU_v2.g18785.t1"/>
    </source>
</evidence>
<comment type="catalytic activity">
    <reaction evidence="1">
        <text>Hydrolysis of terminal, non-reducing beta-D-glucosyl residues with release of beta-D-glucose.</text>
        <dbReference type="EC" id="3.2.1.21"/>
    </reaction>
</comment>
<evidence type="ECO:0000256" key="1">
    <source>
        <dbReference type="ARBA" id="ARBA00000448"/>
    </source>
</evidence>
<keyword evidence="5" id="KW-0732">Signal</keyword>
<keyword evidence="4" id="KW-0378">Hydrolase</keyword>
<dbReference type="WBParaSite" id="PSU_v2.g18785.t1">
    <property type="protein sequence ID" value="PSU_v2.g18785.t1"/>
    <property type="gene ID" value="PSU_v2.g18785"/>
</dbReference>
<keyword evidence="6" id="KW-1185">Reference proteome</keyword>
<organism evidence="6 7">
    <name type="scientific">Panagrolaimus superbus</name>
    <dbReference type="NCBI Taxonomy" id="310955"/>
    <lineage>
        <taxon>Eukaryota</taxon>
        <taxon>Metazoa</taxon>
        <taxon>Ecdysozoa</taxon>
        <taxon>Nematoda</taxon>
        <taxon>Chromadorea</taxon>
        <taxon>Rhabditida</taxon>
        <taxon>Tylenchina</taxon>
        <taxon>Panagrolaimomorpha</taxon>
        <taxon>Panagrolaimoidea</taxon>
        <taxon>Panagrolaimidae</taxon>
        <taxon>Panagrolaimus</taxon>
    </lineage>
</organism>
<dbReference type="AlphaFoldDB" id="A0A914YN79"/>
<feature type="chain" id="PRO_5037645507" description="beta-glucosidase" evidence="5">
    <location>
        <begin position="25"/>
        <end position="327"/>
    </location>
</feature>
<dbReference type="InterPro" id="IPR036962">
    <property type="entry name" value="Glyco_hydro_3_N_sf"/>
</dbReference>
<evidence type="ECO:0000256" key="2">
    <source>
        <dbReference type="ARBA" id="ARBA00005336"/>
    </source>
</evidence>
<comment type="similarity">
    <text evidence="2">Belongs to the glycosyl hydrolase 3 family.</text>
</comment>
<dbReference type="PANTHER" id="PTHR42715:SF10">
    <property type="entry name" value="BETA-GLUCOSIDASE"/>
    <property type="match status" value="1"/>
</dbReference>
<evidence type="ECO:0000256" key="5">
    <source>
        <dbReference type="SAM" id="SignalP"/>
    </source>
</evidence>
<dbReference type="GO" id="GO:0008422">
    <property type="term" value="F:beta-glucosidase activity"/>
    <property type="evidence" value="ECO:0007669"/>
    <property type="project" value="UniProtKB-EC"/>
</dbReference>